<dbReference type="CDD" id="cd05385">
    <property type="entry name" value="CAP_GLIPR1-like"/>
    <property type="match status" value="1"/>
</dbReference>
<evidence type="ECO:0000256" key="2">
    <source>
        <dbReference type="ARBA" id="ARBA00009923"/>
    </source>
</evidence>
<dbReference type="InterPro" id="IPR014044">
    <property type="entry name" value="CAP_dom"/>
</dbReference>
<dbReference type="InterPro" id="IPR035940">
    <property type="entry name" value="CAP_sf"/>
</dbReference>
<evidence type="ECO:0000256" key="3">
    <source>
        <dbReference type="ARBA" id="ARBA00022729"/>
    </source>
</evidence>
<reference evidence="7 8" key="1">
    <citation type="submission" date="2019-09" db="EMBL/GenBank/DDBJ databases">
        <title>Bird 10,000 Genomes (B10K) Project - Family phase.</title>
        <authorList>
            <person name="Zhang G."/>
        </authorList>
    </citation>
    <scope>NUCLEOTIDE SEQUENCE [LARGE SCALE GENOMIC DNA]</scope>
    <source>
        <strain evidence="7">B10K-DU-012-80</strain>
    </source>
</reference>
<dbReference type="SUPFAM" id="SSF55797">
    <property type="entry name" value="PR-1-like"/>
    <property type="match status" value="1"/>
</dbReference>
<feature type="non-terminal residue" evidence="7">
    <location>
        <position position="1"/>
    </location>
</feature>
<evidence type="ECO:0000256" key="5">
    <source>
        <dbReference type="SAM" id="SignalP"/>
    </source>
</evidence>
<evidence type="ECO:0000313" key="7">
    <source>
        <dbReference type="EMBL" id="NWR63486.1"/>
    </source>
</evidence>
<dbReference type="PANTHER" id="PTHR10334">
    <property type="entry name" value="CYSTEINE-RICH SECRETORY PROTEIN-RELATED"/>
    <property type="match status" value="1"/>
</dbReference>
<gene>
    <name evidence="7" type="primary">Glipr1_1</name>
    <name evidence="7" type="ORF">BUCABY_R01047</name>
</gene>
<dbReference type="EMBL" id="VYZL01004207">
    <property type="protein sequence ID" value="NWR63486.1"/>
    <property type="molecule type" value="Genomic_DNA"/>
</dbReference>
<keyword evidence="4" id="KW-0472">Membrane</keyword>
<dbReference type="PRINTS" id="PR00838">
    <property type="entry name" value="V5ALLERGEN"/>
</dbReference>
<dbReference type="Proteomes" id="UP000551127">
    <property type="component" value="Unassembled WGS sequence"/>
</dbReference>
<dbReference type="SMART" id="SM00198">
    <property type="entry name" value="SCP"/>
    <property type="match status" value="1"/>
</dbReference>
<evidence type="ECO:0000259" key="6">
    <source>
        <dbReference type="SMART" id="SM00198"/>
    </source>
</evidence>
<dbReference type="InterPro" id="IPR002413">
    <property type="entry name" value="V5_allergen-like"/>
</dbReference>
<evidence type="ECO:0000256" key="4">
    <source>
        <dbReference type="ARBA" id="ARBA00023136"/>
    </source>
</evidence>
<dbReference type="PROSITE" id="PS01010">
    <property type="entry name" value="CRISP_2"/>
    <property type="match status" value="1"/>
</dbReference>
<dbReference type="PRINTS" id="PR00837">
    <property type="entry name" value="V5TPXLIKE"/>
</dbReference>
<comment type="caution">
    <text evidence="7">The sequence shown here is derived from an EMBL/GenBank/DDBJ whole genome shotgun (WGS) entry which is preliminary data.</text>
</comment>
<keyword evidence="3 5" id="KW-0732">Signal</keyword>
<feature type="non-terminal residue" evidence="7">
    <location>
        <position position="264"/>
    </location>
</feature>
<proteinExistence type="inferred from homology"/>
<name>A0A7K4YX52_BUCAB</name>
<comment type="subcellular location">
    <subcellularLocation>
        <location evidence="1">Membrane</location>
    </subcellularLocation>
</comment>
<sequence length="264" mass="29941">MKITIFCAVLFLLDLFVCCHAYRQYPLPDIEDAKFIEDCVRGHNAFRSKVNPPATNMFRMSWDAALAKTAKAWAKQCKFKHNIYLKMRGKVHPTFTPVGENIWTGTATIFSVDAALKDWFYEFRSYDFNTNRCTGLCGHYTQVVWAESYKVGCAVHFCDTVEHFPGLVKAAHFVCNYGPAGNYPRQPYIAGQPCSRCSNEKCIDKLCGKNTPPVPPYIPPAEHPYPSCDQYCLSISILRPLFLVLSIGAVLLVQRKFPPTFLDK</sequence>
<accession>A0A7K4YX52</accession>
<dbReference type="InterPro" id="IPR034121">
    <property type="entry name" value="SCP_GLIPR-1-like"/>
</dbReference>
<evidence type="ECO:0000256" key="1">
    <source>
        <dbReference type="ARBA" id="ARBA00004370"/>
    </source>
</evidence>
<dbReference type="AlphaFoldDB" id="A0A7K4YX52"/>
<feature type="chain" id="PRO_5029804983" evidence="5">
    <location>
        <begin position="22"/>
        <end position="264"/>
    </location>
</feature>
<dbReference type="OrthoDB" id="43654at2759"/>
<keyword evidence="8" id="KW-1185">Reference proteome</keyword>
<protein>
    <submittedName>
        <fullName evidence="7">GLIP1 protein</fullName>
    </submittedName>
</protein>
<feature type="signal peptide" evidence="5">
    <location>
        <begin position="1"/>
        <end position="21"/>
    </location>
</feature>
<feature type="domain" description="SCP" evidence="6">
    <location>
        <begin position="34"/>
        <end position="185"/>
    </location>
</feature>
<dbReference type="Pfam" id="PF00188">
    <property type="entry name" value="CAP"/>
    <property type="match status" value="1"/>
</dbReference>
<comment type="similarity">
    <text evidence="2">Belongs to the CRISP family.</text>
</comment>
<evidence type="ECO:0000313" key="8">
    <source>
        <dbReference type="Proteomes" id="UP000551127"/>
    </source>
</evidence>
<dbReference type="GO" id="GO:0005576">
    <property type="term" value="C:extracellular region"/>
    <property type="evidence" value="ECO:0007669"/>
    <property type="project" value="InterPro"/>
</dbReference>
<organism evidence="7 8">
    <name type="scientific">Bucorvus abyssinicus</name>
    <name type="common">Northern ground-hornbill</name>
    <name type="synonym">Abyssinian ground-hornbill</name>
    <dbReference type="NCBI Taxonomy" id="153643"/>
    <lineage>
        <taxon>Eukaryota</taxon>
        <taxon>Metazoa</taxon>
        <taxon>Chordata</taxon>
        <taxon>Craniata</taxon>
        <taxon>Vertebrata</taxon>
        <taxon>Euteleostomi</taxon>
        <taxon>Archelosauria</taxon>
        <taxon>Archosauria</taxon>
        <taxon>Dinosauria</taxon>
        <taxon>Saurischia</taxon>
        <taxon>Theropoda</taxon>
        <taxon>Coelurosauria</taxon>
        <taxon>Aves</taxon>
        <taxon>Neognathae</taxon>
        <taxon>Neoaves</taxon>
        <taxon>Telluraves</taxon>
        <taxon>Coraciimorphae</taxon>
        <taxon>Bucerotiformes</taxon>
        <taxon>Bucorvidae</taxon>
        <taxon>Bucorvus</taxon>
    </lineage>
</organism>
<dbReference type="InterPro" id="IPR018244">
    <property type="entry name" value="Allrgn_V5/Tpx1_CS"/>
</dbReference>
<dbReference type="GO" id="GO:0016020">
    <property type="term" value="C:membrane"/>
    <property type="evidence" value="ECO:0007669"/>
    <property type="project" value="UniProtKB-SubCell"/>
</dbReference>
<dbReference type="PROSITE" id="PS01009">
    <property type="entry name" value="CRISP_1"/>
    <property type="match status" value="1"/>
</dbReference>
<dbReference type="FunFam" id="3.40.33.10:FF:000008">
    <property type="entry name" value="GLI pathogenesis-related 1 (Glioma)"/>
    <property type="match status" value="1"/>
</dbReference>
<dbReference type="Gene3D" id="3.40.33.10">
    <property type="entry name" value="CAP"/>
    <property type="match status" value="1"/>
</dbReference>
<dbReference type="InterPro" id="IPR001283">
    <property type="entry name" value="CRISP-related"/>
</dbReference>